<comment type="caution">
    <text evidence="10">The sequence shown here is derived from an EMBL/GenBank/DDBJ whole genome shotgun (WGS) entry which is preliminary data.</text>
</comment>
<feature type="coiled-coil region" evidence="9">
    <location>
        <begin position="969"/>
        <end position="1050"/>
    </location>
</feature>
<dbReference type="EMBL" id="CAJNRD030001119">
    <property type="protein sequence ID" value="CAG5087833.1"/>
    <property type="molecule type" value="Genomic_DNA"/>
</dbReference>
<evidence type="ECO:0000256" key="6">
    <source>
        <dbReference type="ARBA" id="ARBA00023054"/>
    </source>
</evidence>
<proteinExistence type="predicted"/>
<evidence type="ECO:0000313" key="10">
    <source>
        <dbReference type="EMBL" id="CAG5087833.1"/>
    </source>
</evidence>
<keyword evidence="10" id="KW-0969">Cilium</keyword>
<protein>
    <submittedName>
        <fullName evidence="10">Similar to CFAP43: Cilia- and flagella-associated protein 43 (Homo sapiens)</fullName>
    </submittedName>
</protein>
<dbReference type="Proteomes" id="UP000786811">
    <property type="component" value="Unassembled WGS sequence"/>
</dbReference>
<evidence type="ECO:0000256" key="1">
    <source>
        <dbReference type="ARBA" id="ARBA00004138"/>
    </source>
</evidence>
<organism evidence="10 11">
    <name type="scientific">Cotesia congregata</name>
    <name type="common">Parasitoid wasp</name>
    <name type="synonym">Apanteles congregatus</name>
    <dbReference type="NCBI Taxonomy" id="51543"/>
    <lineage>
        <taxon>Eukaryota</taxon>
        <taxon>Metazoa</taxon>
        <taxon>Ecdysozoa</taxon>
        <taxon>Arthropoda</taxon>
        <taxon>Hexapoda</taxon>
        <taxon>Insecta</taxon>
        <taxon>Pterygota</taxon>
        <taxon>Neoptera</taxon>
        <taxon>Endopterygota</taxon>
        <taxon>Hymenoptera</taxon>
        <taxon>Apocrita</taxon>
        <taxon>Ichneumonoidea</taxon>
        <taxon>Braconidae</taxon>
        <taxon>Microgastrinae</taxon>
        <taxon>Cotesia</taxon>
    </lineage>
</organism>
<dbReference type="GO" id="GO:0005930">
    <property type="term" value="C:axoneme"/>
    <property type="evidence" value="ECO:0007669"/>
    <property type="project" value="TreeGrafter"/>
</dbReference>
<dbReference type="PANTHER" id="PTHR14885">
    <property type="entry name" value="CILIA- AND FLAGELLA-ASSOCIATED PROTEIN 43-RELATED"/>
    <property type="match status" value="1"/>
</dbReference>
<evidence type="ECO:0000256" key="4">
    <source>
        <dbReference type="ARBA" id="ARBA00022574"/>
    </source>
</evidence>
<name>A0A8J2HC23_COTCN</name>
<keyword evidence="3" id="KW-0963">Cytoplasm</keyword>
<feature type="coiled-coil region" evidence="9">
    <location>
        <begin position="1150"/>
        <end position="1184"/>
    </location>
</feature>
<feature type="coiled-coil region" evidence="9">
    <location>
        <begin position="578"/>
        <end position="612"/>
    </location>
</feature>
<gene>
    <name evidence="10" type="ORF">HICCMSTLAB_LOCUS4619</name>
</gene>
<accession>A0A8J2HC23</accession>
<evidence type="ECO:0000256" key="5">
    <source>
        <dbReference type="ARBA" id="ARBA00022737"/>
    </source>
</evidence>
<evidence type="ECO:0000256" key="9">
    <source>
        <dbReference type="SAM" id="Coils"/>
    </source>
</evidence>
<keyword evidence="7" id="KW-0206">Cytoskeleton</keyword>
<evidence type="ECO:0000256" key="8">
    <source>
        <dbReference type="ARBA" id="ARBA00023273"/>
    </source>
</evidence>
<dbReference type="OrthoDB" id="535167at2759"/>
<keyword evidence="8" id="KW-0966">Cell projection</keyword>
<keyword evidence="10" id="KW-0282">Flagellum</keyword>
<dbReference type="Pfam" id="PF25828">
    <property type="entry name" value="CC_Cfap43"/>
    <property type="match status" value="1"/>
</dbReference>
<dbReference type="PANTHER" id="PTHR14885:SF1">
    <property type="entry name" value="CILIA- AND FLAGELLA-ASSOCIATED PROTEIN 43"/>
    <property type="match status" value="1"/>
</dbReference>
<evidence type="ECO:0000313" key="11">
    <source>
        <dbReference type="Proteomes" id="UP000786811"/>
    </source>
</evidence>
<keyword evidence="4" id="KW-0853">WD repeat</keyword>
<keyword evidence="11" id="KW-1185">Reference proteome</keyword>
<reference evidence="10" key="1">
    <citation type="submission" date="2021-04" db="EMBL/GenBank/DDBJ databases">
        <authorList>
            <person name="Chebbi M.A.C M."/>
        </authorList>
    </citation>
    <scope>NUCLEOTIDE SEQUENCE</scope>
</reference>
<sequence>MVPIFAIAERCSNPKIAIFTYPEIEKISTCVHKKHGQRNFCLSCIFVGSDYLVILNSYPSFQLIVWLWRTGENLRIIDTDISDINQQISLVSEINAYRCSMTLPIFLTQRGESGRIKVYEVNVCSKIILLTSSAINTNFNASEKIAASSWTFDGNLLIADDLGNVYLIFSDGKRRYKVVESVLEVPMLSEPLIVDFRCGVAVVNSRLKIKFYRKSSEHSKHFTLWKPIWELETQSQPLFMTRNPHRDSLLFHTEAGEIVEVSVGDDDVPRMQMVCHQGSTYSFLMPINPNGRHCAALDDFNRLVIIESDSGNLTSSISLESYGKVLNAIAHPFVPLIITTTANGFCNITSIIDVLAPITIKSLFLTRAPLLDKIKLSFDARVLAVANKSNGQLFFINHFDTFKINVWTTLKIQYQIADFLIHENDDNRLKLLILTKGHAEINIGKSVVIYVIEKKSMFETLGIVERVIELPFAFKNLNYGSDINEIIASPYLSKHLLRDVNINSDSSITLTYGADGILVMRNRANIYQLTGMFASHHRHDGGVKFAIVDLDIESELPWLEWIQIQKLNAEKDSSIAKRTELLSDVNKLKIKLKNLLDENEKETEDKKLSTETFDLNTQARLKQITRNKLDQEELEKTIGEKISAQVKMMEYLRKMCWDSMLVPACSLISLDGKIRVDNYALPAVSSDELQQRSWDKFSVDLATRMTSIDAELYQSTAVKNEERPAVNKEELFSMSGTTFHRWINLFPGVNQIHRNGSYTEGTRLRILIKIREEKLKLFFNDLFTRMQQLKSQEIKTTKDRIARMEHCSSELKTMFNVEFSTDYTWLHLELSDSEKPHTIVKVNDKEVYKLISYSINVPHENQDNLRSAEDQVSLFREKALMEMMGGVLEVRWEDDIKKDIIKPKCLSKNPSDYSEEDLLIIKKYEEDVKILNNERLKYKKILQDEIVSLQDLLKKGVKSFDEKLENLFLERIKIESAVLQENLMKQRELRRHQLRLQGIKELNDLENESLAASKEFKSQTEEFLQLELVLNETKLRYENLSKREKLLESKFRGEFPDLKQPMVEHLLRHYKKRPRNGQFLCTSITYLSELSRCILTGDKSDILPRDCLDFLKGVNTLDIMPTSLPSQIDSNHWFLLCKLRRNKIEIEIRLKSCAVELAEAEQTLNAHQKAIAGSQNRMAQLRDMMESGKKKNEDVMRDMEVQLVLQMGQIETNLCGHPREFKNSVLVSFDEVLKVNTAIVEAGRNKLGAMNQTIVFRKTINWKEWCHSCLKMTLQDMKEELRVLQDVKVTKEIQKYLMRHLHIPGSEKDVDIWERSVMSTKKHFTRILEGKKTKLIEIKSQLDNWQKLNTSVNNKIQEIKLATCKLTIHCNEDARVKDFKHQRVKLKAIMKKNRLITRVQNNYDDLLTLRSQLEILRLKTYPTLRLRKK</sequence>
<keyword evidence="6 9" id="KW-0175">Coiled coil</keyword>
<evidence type="ECO:0000256" key="3">
    <source>
        <dbReference type="ARBA" id="ARBA00022490"/>
    </source>
</evidence>
<evidence type="ECO:0000256" key="7">
    <source>
        <dbReference type="ARBA" id="ARBA00023212"/>
    </source>
</evidence>
<evidence type="ECO:0000256" key="2">
    <source>
        <dbReference type="ARBA" id="ARBA00004245"/>
    </source>
</evidence>
<dbReference type="GO" id="GO:0060271">
    <property type="term" value="P:cilium assembly"/>
    <property type="evidence" value="ECO:0007669"/>
    <property type="project" value="TreeGrafter"/>
</dbReference>
<comment type="subcellular location">
    <subcellularLocation>
        <location evidence="1">Cell projection</location>
        <location evidence="1">Cilium</location>
    </subcellularLocation>
    <subcellularLocation>
        <location evidence="2">Cytoplasm</location>
        <location evidence="2">Cytoskeleton</location>
    </subcellularLocation>
</comment>
<keyword evidence="5" id="KW-0677">Repeat</keyword>
<dbReference type="SUPFAM" id="SSF69322">
    <property type="entry name" value="Tricorn protease domain 2"/>
    <property type="match status" value="1"/>
</dbReference>